<organism evidence="1 2">
    <name type="scientific">Colletotrichum chrysophilum</name>
    <dbReference type="NCBI Taxonomy" id="1836956"/>
    <lineage>
        <taxon>Eukaryota</taxon>
        <taxon>Fungi</taxon>
        <taxon>Dikarya</taxon>
        <taxon>Ascomycota</taxon>
        <taxon>Pezizomycotina</taxon>
        <taxon>Sordariomycetes</taxon>
        <taxon>Hypocreomycetidae</taxon>
        <taxon>Glomerellales</taxon>
        <taxon>Glomerellaceae</taxon>
        <taxon>Colletotrichum</taxon>
        <taxon>Colletotrichum gloeosporioides species complex</taxon>
    </lineage>
</organism>
<sequence length="102" mass="11312">MASTHAQSQHDLICDMLTDGSLTNAEIATAARCSTHAVRRIRQRLNCFGATRAPPNGASRPRDITLSMFSPLCNRVIEKADMYLQASKSCRSVTVRQFKEVE</sequence>
<gene>
    <name evidence="1" type="ORF">CCHR01_14347</name>
</gene>
<keyword evidence="2" id="KW-1185">Reference proteome</keyword>
<dbReference type="SUPFAM" id="SSF46689">
    <property type="entry name" value="Homeodomain-like"/>
    <property type="match status" value="1"/>
</dbReference>
<evidence type="ECO:0000313" key="2">
    <source>
        <dbReference type="Proteomes" id="UP001243330"/>
    </source>
</evidence>
<dbReference type="AlphaFoldDB" id="A0AAD9A8D1"/>
<reference evidence="1" key="1">
    <citation type="submission" date="2023-01" db="EMBL/GenBank/DDBJ databases">
        <title>Colletotrichum chrysophilum M932 genome sequence.</title>
        <authorList>
            <person name="Baroncelli R."/>
        </authorList>
    </citation>
    <scope>NUCLEOTIDE SEQUENCE</scope>
    <source>
        <strain evidence="1">M932</strain>
    </source>
</reference>
<name>A0AAD9A8D1_9PEZI</name>
<accession>A0AAD9A8D1</accession>
<protein>
    <submittedName>
        <fullName evidence="1">Uncharacterized protein</fullName>
    </submittedName>
</protein>
<dbReference type="Proteomes" id="UP001243330">
    <property type="component" value="Unassembled WGS sequence"/>
</dbReference>
<dbReference type="InterPro" id="IPR009057">
    <property type="entry name" value="Homeodomain-like_sf"/>
</dbReference>
<evidence type="ECO:0000313" key="1">
    <source>
        <dbReference type="EMBL" id="KAK1843042.1"/>
    </source>
</evidence>
<proteinExistence type="predicted"/>
<dbReference type="EMBL" id="JAQOWY010000380">
    <property type="protein sequence ID" value="KAK1843042.1"/>
    <property type="molecule type" value="Genomic_DNA"/>
</dbReference>
<comment type="caution">
    <text evidence="1">The sequence shown here is derived from an EMBL/GenBank/DDBJ whole genome shotgun (WGS) entry which is preliminary data.</text>
</comment>